<dbReference type="Proteomes" id="UP000253370">
    <property type="component" value="Unassembled WGS sequence"/>
</dbReference>
<evidence type="ECO:0000256" key="1">
    <source>
        <dbReference type="SAM" id="MobiDB-lite"/>
    </source>
</evidence>
<feature type="region of interest" description="Disordered" evidence="1">
    <location>
        <begin position="85"/>
        <end position="171"/>
    </location>
</feature>
<gene>
    <name evidence="4" type="ORF">DRV85_01380</name>
</gene>
<feature type="signal peptide" evidence="2">
    <location>
        <begin position="1"/>
        <end position="20"/>
    </location>
</feature>
<organism evidence="4 5">
    <name type="scientific">Rhodosalinus halophilus</name>
    <dbReference type="NCBI Taxonomy" id="2259333"/>
    <lineage>
        <taxon>Bacteria</taxon>
        <taxon>Pseudomonadati</taxon>
        <taxon>Pseudomonadota</taxon>
        <taxon>Alphaproteobacteria</taxon>
        <taxon>Rhodobacterales</taxon>
        <taxon>Paracoccaceae</taxon>
        <taxon>Rhodosalinus</taxon>
    </lineage>
</organism>
<dbReference type="RefSeq" id="WP_113287629.1">
    <property type="nucleotide sequence ID" value="NZ_QNTQ01000001.1"/>
</dbReference>
<evidence type="ECO:0000256" key="2">
    <source>
        <dbReference type="SAM" id="SignalP"/>
    </source>
</evidence>
<evidence type="ECO:0000259" key="3">
    <source>
        <dbReference type="PROSITE" id="PS51724"/>
    </source>
</evidence>
<feature type="compositionally biased region" description="Low complexity" evidence="1">
    <location>
        <begin position="85"/>
        <end position="110"/>
    </location>
</feature>
<evidence type="ECO:0000313" key="5">
    <source>
        <dbReference type="Proteomes" id="UP000253370"/>
    </source>
</evidence>
<sequence length="494" mass="53167">MTLKTVISRGALGACLVALAVPGLAQTLDTAGPPAEFPPESYEGRQYVDSRGCVYIRAGVDGDVTWVPRVNRDREQLCGFQPTFAEAPEPTSQEPAAPQEPEVAESTPAEAEPERPEPQQEATPAPTETAAAPQRTEPRAEPPAQRPARTRIQVPRRAPQPAPRATADPIETVASLPAGQAQPSQRPARSGVVAAPQAAADAGCPGGSALSRGYLVAREGERLRCGPQARPPYSFRIIAASEVESLPEGARVYRYQGTRADGGMVYRSVSGRPVSGEARVLPRHLWQPPEPASAQVEVPEGYEPAWKDGRLNPRRAEQTLDGRAEMLLIWTNTTPRRLVDRASGEDVTAQHPRLFYPFTDLATQNAYLAAKDELQVRVASDGRVRLVPKPEARETQVAARPTPAAQQAAPTRAPEATGPAHRFVQVGTFGVPSNARRTAARLQSMGLPVRLAPMTRGGKRYQVVLAGPFDNRSQVQGALGRARQAGFHDAFPRN</sequence>
<dbReference type="Pfam" id="PF05036">
    <property type="entry name" value="SPOR"/>
    <property type="match status" value="1"/>
</dbReference>
<comment type="caution">
    <text evidence="4">The sequence shown here is derived from an EMBL/GenBank/DDBJ whole genome shotgun (WGS) entry which is preliminary data.</text>
</comment>
<protein>
    <recommendedName>
        <fullName evidence="3">SPOR domain-containing protein</fullName>
    </recommendedName>
</protein>
<feature type="chain" id="PRO_5017083185" description="SPOR domain-containing protein" evidence="2">
    <location>
        <begin position="21"/>
        <end position="494"/>
    </location>
</feature>
<keyword evidence="2" id="KW-0732">Signal</keyword>
<dbReference type="PROSITE" id="PS51724">
    <property type="entry name" value="SPOR"/>
    <property type="match status" value="1"/>
</dbReference>
<dbReference type="EMBL" id="QNTQ01000001">
    <property type="protein sequence ID" value="RBI87606.1"/>
    <property type="molecule type" value="Genomic_DNA"/>
</dbReference>
<dbReference type="InterPro" id="IPR036680">
    <property type="entry name" value="SPOR-like_sf"/>
</dbReference>
<feature type="domain" description="SPOR" evidence="3">
    <location>
        <begin position="416"/>
        <end position="494"/>
    </location>
</feature>
<feature type="compositionally biased region" description="Low complexity" evidence="1">
    <location>
        <begin position="398"/>
        <end position="414"/>
    </location>
</feature>
<dbReference type="OrthoDB" id="7843142at2"/>
<feature type="region of interest" description="Disordered" evidence="1">
    <location>
        <begin position="390"/>
        <end position="417"/>
    </location>
</feature>
<feature type="compositionally biased region" description="Low complexity" evidence="1">
    <location>
        <begin position="142"/>
        <end position="167"/>
    </location>
</feature>
<reference evidence="4 5" key="1">
    <citation type="submission" date="2018-07" db="EMBL/GenBank/DDBJ databases">
        <title>Rhodosalinus sp. strain E84T genomic sequence and assembly.</title>
        <authorList>
            <person name="Liu Z.-W."/>
            <person name="Lu D.-C."/>
        </authorList>
    </citation>
    <scope>NUCLEOTIDE SEQUENCE [LARGE SCALE GENOMIC DNA]</scope>
    <source>
        <strain evidence="4 5">E84</strain>
    </source>
</reference>
<evidence type="ECO:0000313" key="4">
    <source>
        <dbReference type="EMBL" id="RBI87606.1"/>
    </source>
</evidence>
<dbReference type="GO" id="GO:0042834">
    <property type="term" value="F:peptidoglycan binding"/>
    <property type="evidence" value="ECO:0007669"/>
    <property type="project" value="InterPro"/>
</dbReference>
<accession>A0A365UDI9</accession>
<feature type="compositionally biased region" description="Low complexity" evidence="1">
    <location>
        <begin position="119"/>
        <end position="135"/>
    </location>
</feature>
<dbReference type="Gene3D" id="3.30.70.1070">
    <property type="entry name" value="Sporulation related repeat"/>
    <property type="match status" value="1"/>
</dbReference>
<keyword evidence="5" id="KW-1185">Reference proteome</keyword>
<dbReference type="InterPro" id="IPR007730">
    <property type="entry name" value="SPOR-like_dom"/>
</dbReference>
<name>A0A365UDI9_9RHOB</name>
<dbReference type="SUPFAM" id="SSF110997">
    <property type="entry name" value="Sporulation related repeat"/>
    <property type="match status" value="1"/>
</dbReference>
<dbReference type="AlphaFoldDB" id="A0A365UDI9"/>
<proteinExistence type="predicted"/>